<feature type="compositionally biased region" description="Basic and acidic residues" evidence="1">
    <location>
        <begin position="81"/>
        <end position="94"/>
    </location>
</feature>
<sequence length="195" mass="21677">MEEITKTEPNAQSTNTETQPQSNPGQQSEDKTPTVEDLMAQLATEKANAVKNKQALDKALREKGEVTKALRAKQTAEEQEAEAKAEAERQQKEQYEETLKELNHIKAVSAYKNISENAVESLIEAVTDCDHVSIAQLIDNEVKAAVAMAKAEWQKSRPRVNAGSYSGLTKEQIMAIPDRSQRRQAIAENPELFNI</sequence>
<feature type="compositionally biased region" description="Polar residues" evidence="1">
    <location>
        <begin position="7"/>
        <end position="27"/>
    </location>
</feature>
<reference evidence="2" key="1">
    <citation type="journal article" date="2021" name="Proc. Natl. Acad. Sci. U.S.A.">
        <title>A Catalog of Tens of Thousands of Viruses from Human Metagenomes Reveals Hidden Associations with Chronic Diseases.</title>
        <authorList>
            <person name="Tisza M.J."/>
            <person name="Buck C.B."/>
        </authorList>
    </citation>
    <scope>NUCLEOTIDE SEQUENCE</scope>
    <source>
        <strain evidence="2">CtQmo6</strain>
    </source>
</reference>
<organism evidence="2">
    <name type="scientific">virus sp. ctQmo6</name>
    <dbReference type="NCBI Taxonomy" id="2827990"/>
    <lineage>
        <taxon>Viruses</taxon>
    </lineage>
</organism>
<feature type="region of interest" description="Disordered" evidence="1">
    <location>
        <begin position="1"/>
        <end position="36"/>
    </location>
</feature>
<protein>
    <submittedName>
        <fullName evidence="2">Uncharacterized protein</fullName>
    </submittedName>
</protein>
<evidence type="ECO:0000256" key="1">
    <source>
        <dbReference type="SAM" id="MobiDB-lite"/>
    </source>
</evidence>
<evidence type="ECO:0000313" key="2">
    <source>
        <dbReference type="EMBL" id="DAE30104.1"/>
    </source>
</evidence>
<name>A0A8S5RFE8_9VIRU</name>
<proteinExistence type="predicted"/>
<feature type="region of interest" description="Disordered" evidence="1">
    <location>
        <begin position="68"/>
        <end position="94"/>
    </location>
</feature>
<accession>A0A8S5RFE8</accession>
<dbReference type="EMBL" id="BK059102">
    <property type="protein sequence ID" value="DAE30104.1"/>
    <property type="molecule type" value="Genomic_DNA"/>
</dbReference>